<dbReference type="GO" id="GO:0008168">
    <property type="term" value="F:methyltransferase activity"/>
    <property type="evidence" value="ECO:0007669"/>
    <property type="project" value="UniProtKB-KW"/>
</dbReference>
<accession>A0ABP0QMZ7</accession>
<evidence type="ECO:0000256" key="3">
    <source>
        <dbReference type="ARBA" id="ARBA00022691"/>
    </source>
</evidence>
<evidence type="ECO:0000313" key="5">
    <source>
        <dbReference type="EMBL" id="CAK9088988.1"/>
    </source>
</evidence>
<organism evidence="5 6">
    <name type="scientific">Durusdinium trenchii</name>
    <dbReference type="NCBI Taxonomy" id="1381693"/>
    <lineage>
        <taxon>Eukaryota</taxon>
        <taxon>Sar</taxon>
        <taxon>Alveolata</taxon>
        <taxon>Dinophyceae</taxon>
        <taxon>Suessiales</taxon>
        <taxon>Symbiodiniaceae</taxon>
        <taxon>Durusdinium</taxon>
    </lineage>
</organism>
<dbReference type="InterPro" id="IPR029063">
    <property type="entry name" value="SAM-dependent_MTases_sf"/>
</dbReference>
<dbReference type="InterPro" id="IPR001525">
    <property type="entry name" value="C5_MeTfrase"/>
</dbReference>
<name>A0ABP0QMZ7_9DINO</name>
<evidence type="ECO:0000256" key="1">
    <source>
        <dbReference type="ARBA" id="ARBA00022603"/>
    </source>
</evidence>
<comment type="similarity">
    <text evidence="4">Belongs to the class I-like SAM-binding methyltransferase superfamily. C5-methyltransferase family.</text>
</comment>
<sequence length="832" mass="92258">MALPDAWVVDEAKELQARLPAAQNALALEAQSYQLGAKTRMCYLFSGCICQELTLSRIRAAAEACNEKVAWPNFLINGSNGSSALRVGTDCSGLEAPVHALRSMGLLHKHVFSCEINPAPRTMIEANCLPEEAFMDDVIVSSAGAVPFVHLYVAGFSCIPFSMLHNKTKLLEEKEAEIFKAVLRRIGKLRPPCFVLENVKGIQRCMEKVQSMLQDLGYIVAVQLMDPSSLGEPLLRPRFYFIGLRTDVAAFPAGASRHILQHIWTELGQANEPAPLAQRLLPSDHPLVSQHQQFRRARWSQAATLGFPTRSPHMKWKELDDEWKAKHCHAAPSAFSFRGCSAADLFLHLPRERDVWDKLRTTVGQADQFVCDLSQSLGRNRERTDGKVPTITPGSHLILGSEGRALLPHEALLLHAFPLHKMTFPSCISATDLENMGGNTMHCQVVGIVMVIALLLVNWELPAAHQSLPAAVAASAPSAPLALEAAKRLEEHLRKRFGMQPPTWSKVAAALLLCYGLGKCLVGREAFEKPDRREWKPESFLSAQQHEPGLLQWSYLVKWPAMPPPAISARLAADERAALAAYMAYRIGCRIPPLDKDPDNLMLQILHAENPFLRMGESRLSFLDSCRGSFAHSVVKSRGDKLTACLKILVASAKVQKLEAREQLALIMIATYLRSVQFGEFLVDELSARRPLALLPLVQKFFEVTHGVAQRKAFLPFRVISKRGQKVRPNRALAKLRMADVLAKAGQFLDGSLDIMFVCQGKADWIVDVDMCLEQLKGLPNPKCVKMQILQAEVTSDVCVVNACKCIHVLKTPGLRLSLRFSKWLPVSHGFP</sequence>
<keyword evidence="6" id="KW-1185">Reference proteome</keyword>
<reference evidence="5 6" key="1">
    <citation type="submission" date="2024-02" db="EMBL/GenBank/DDBJ databases">
        <authorList>
            <person name="Chen Y."/>
            <person name="Shah S."/>
            <person name="Dougan E. K."/>
            <person name="Thang M."/>
            <person name="Chan C."/>
        </authorList>
    </citation>
    <scope>NUCLEOTIDE SEQUENCE [LARGE SCALE GENOMIC DNA]</scope>
</reference>
<dbReference type="PROSITE" id="PS51679">
    <property type="entry name" value="SAM_MT_C5"/>
    <property type="match status" value="1"/>
</dbReference>
<dbReference type="Gene3D" id="3.40.50.150">
    <property type="entry name" value="Vaccinia Virus protein VP39"/>
    <property type="match status" value="1"/>
</dbReference>
<keyword evidence="3 4" id="KW-0949">S-adenosyl-L-methionine</keyword>
<dbReference type="PANTHER" id="PTHR46098:SF1">
    <property type="entry name" value="TRNA (CYTOSINE(38)-C(5))-METHYLTRANSFERASE"/>
    <property type="match status" value="1"/>
</dbReference>
<gene>
    <name evidence="5" type="ORF">SCF082_LOCUS42008</name>
</gene>
<protein>
    <submittedName>
        <fullName evidence="5">Modification methylase NlaIV (M.NlaIV) (Cytosine-specific methyltransferase NlaIV)</fullName>
    </submittedName>
</protein>
<keyword evidence="1 4" id="KW-0489">Methyltransferase</keyword>
<comment type="caution">
    <text evidence="5">The sequence shown here is derived from an EMBL/GenBank/DDBJ whole genome shotgun (WGS) entry which is preliminary data.</text>
</comment>
<dbReference type="SUPFAM" id="SSF53335">
    <property type="entry name" value="S-adenosyl-L-methionine-dependent methyltransferases"/>
    <property type="match status" value="1"/>
</dbReference>
<proteinExistence type="inferred from homology"/>
<dbReference type="Pfam" id="PF00145">
    <property type="entry name" value="DNA_methylase"/>
    <property type="match status" value="1"/>
</dbReference>
<keyword evidence="2 4" id="KW-0808">Transferase</keyword>
<evidence type="ECO:0000256" key="2">
    <source>
        <dbReference type="ARBA" id="ARBA00022679"/>
    </source>
</evidence>
<dbReference type="GO" id="GO:0032259">
    <property type="term" value="P:methylation"/>
    <property type="evidence" value="ECO:0007669"/>
    <property type="project" value="UniProtKB-KW"/>
</dbReference>
<dbReference type="PANTHER" id="PTHR46098">
    <property type="entry name" value="TRNA (CYTOSINE(38)-C(5))-METHYLTRANSFERASE"/>
    <property type="match status" value="1"/>
</dbReference>
<evidence type="ECO:0000256" key="4">
    <source>
        <dbReference type="PROSITE-ProRule" id="PRU01016"/>
    </source>
</evidence>
<evidence type="ECO:0000313" key="6">
    <source>
        <dbReference type="Proteomes" id="UP001642464"/>
    </source>
</evidence>
<dbReference type="EMBL" id="CAXAMM010039795">
    <property type="protein sequence ID" value="CAK9088988.1"/>
    <property type="molecule type" value="Genomic_DNA"/>
</dbReference>
<dbReference type="Proteomes" id="UP001642464">
    <property type="component" value="Unassembled WGS sequence"/>
</dbReference>
<feature type="active site" evidence="4">
    <location>
        <position position="158"/>
    </location>
</feature>
<dbReference type="InterPro" id="IPR050750">
    <property type="entry name" value="C5-MTase"/>
</dbReference>